<evidence type="ECO:0000256" key="3">
    <source>
        <dbReference type="ARBA" id="ARBA00022882"/>
    </source>
</evidence>
<protein>
    <submittedName>
        <fullName evidence="8">Inward rectifier potassium channel</fullName>
    </submittedName>
</protein>
<dbReference type="GO" id="GO:0034765">
    <property type="term" value="P:regulation of monoatomic ion transmembrane transport"/>
    <property type="evidence" value="ECO:0007669"/>
    <property type="project" value="TreeGrafter"/>
</dbReference>
<dbReference type="AlphaFoldDB" id="A0AAD8Y313"/>
<evidence type="ECO:0000313" key="9">
    <source>
        <dbReference type="Proteomes" id="UP001224775"/>
    </source>
</evidence>
<dbReference type="PANTHER" id="PTHR11767">
    <property type="entry name" value="INWARD RECTIFIER POTASSIUM CHANNEL"/>
    <property type="match status" value="1"/>
</dbReference>
<accession>A0AAD8Y313</accession>
<gene>
    <name evidence="8" type="ORF">QTG54_011164</name>
</gene>
<comment type="subcellular location">
    <subcellularLocation>
        <location evidence="7">Membrane</location>
        <topology evidence="7">Multi-pass membrane protein</topology>
    </subcellularLocation>
</comment>
<evidence type="ECO:0000256" key="6">
    <source>
        <dbReference type="ARBA" id="ARBA00023303"/>
    </source>
</evidence>
<keyword evidence="3 7" id="KW-0851">Voltage-gated channel</keyword>
<dbReference type="GO" id="GO:1990573">
    <property type="term" value="P:potassium ion import across plasma membrane"/>
    <property type="evidence" value="ECO:0007669"/>
    <property type="project" value="TreeGrafter"/>
</dbReference>
<keyword evidence="1 7" id="KW-0813">Transport</keyword>
<evidence type="ECO:0000256" key="7">
    <source>
        <dbReference type="RuleBase" id="RU003822"/>
    </source>
</evidence>
<dbReference type="PANTHER" id="PTHR11767:SF102">
    <property type="entry name" value="INWARDLY RECTIFYING POTASSIUM CHANNEL 1, ISOFORM F"/>
    <property type="match status" value="1"/>
</dbReference>
<sequence length="308" mass="34856">MYSKLMRLLAKAHVTFSSTLCVQFGRGNEGSTVRFGQFNFRASVAPAMAMKSISMEDLLNDSDEDTNKREDPLSTSDEGFPVIEFRMVNDRANHEGSEIWDAQIRGIIQLKKDVNPSNKPNAKATGGESTLDLDKKAYYQFALTPDSHPHFSRIWYARHVLNAESPLLKREIRDMIVQEGGKWDKDFNTASEIRQCLNEFISLRITLSGTSAVSANTVFAEHVYEYEDVVVGWRFANMVYEKEPKRKLLRRLFPFGRGEAAEVKGNCETFTKVDKALIHDIVPQPGDDYEDLAETSTLAQLGGLFKRN</sequence>
<name>A0AAD8Y313_9STRA</name>
<evidence type="ECO:0000256" key="2">
    <source>
        <dbReference type="ARBA" id="ARBA00022538"/>
    </source>
</evidence>
<keyword evidence="4 7" id="KW-0630">Potassium</keyword>
<keyword evidence="9" id="KW-1185">Reference proteome</keyword>
<dbReference type="InterPro" id="IPR016449">
    <property type="entry name" value="K_chnl_inward-rec_Kir"/>
</dbReference>
<dbReference type="EMBL" id="JATAAI010000022">
    <property type="protein sequence ID" value="KAK1737870.1"/>
    <property type="molecule type" value="Genomic_DNA"/>
</dbReference>
<keyword evidence="6 7" id="KW-0407">Ion channel</keyword>
<keyword evidence="7" id="KW-0472">Membrane</keyword>
<evidence type="ECO:0000256" key="4">
    <source>
        <dbReference type="ARBA" id="ARBA00022958"/>
    </source>
</evidence>
<proteinExistence type="inferred from homology"/>
<reference evidence="8" key="1">
    <citation type="submission" date="2023-06" db="EMBL/GenBank/DDBJ databases">
        <title>Survivors Of The Sea: Transcriptome response of Skeletonema marinoi to long-term dormancy.</title>
        <authorList>
            <person name="Pinder M.I.M."/>
            <person name="Kourtchenko O."/>
            <person name="Robertson E.K."/>
            <person name="Larsson T."/>
            <person name="Maumus F."/>
            <person name="Osuna-Cruz C.M."/>
            <person name="Vancaester E."/>
            <person name="Stenow R."/>
            <person name="Vandepoele K."/>
            <person name="Ploug H."/>
            <person name="Bruchert V."/>
            <person name="Godhe A."/>
            <person name="Topel M."/>
        </authorList>
    </citation>
    <scope>NUCLEOTIDE SEQUENCE</scope>
    <source>
        <strain evidence="8">R05AC</strain>
    </source>
</reference>
<dbReference type="GO" id="GO:0005242">
    <property type="term" value="F:inward rectifier potassium channel activity"/>
    <property type="evidence" value="ECO:0007669"/>
    <property type="project" value="InterPro"/>
</dbReference>
<evidence type="ECO:0000256" key="5">
    <source>
        <dbReference type="ARBA" id="ARBA00023065"/>
    </source>
</evidence>
<dbReference type="Proteomes" id="UP001224775">
    <property type="component" value="Unassembled WGS sequence"/>
</dbReference>
<keyword evidence="2 7" id="KW-0633">Potassium transport</keyword>
<comment type="similarity">
    <text evidence="7">Belongs to the inward rectifier-type potassium channel (TC 1.A.2.1) family.</text>
</comment>
<evidence type="ECO:0000313" key="8">
    <source>
        <dbReference type="EMBL" id="KAK1737870.1"/>
    </source>
</evidence>
<dbReference type="SUPFAM" id="SSF81296">
    <property type="entry name" value="E set domains"/>
    <property type="match status" value="1"/>
</dbReference>
<dbReference type="InterPro" id="IPR014756">
    <property type="entry name" value="Ig_E-set"/>
</dbReference>
<dbReference type="GO" id="GO:0034702">
    <property type="term" value="C:monoatomic ion channel complex"/>
    <property type="evidence" value="ECO:0007669"/>
    <property type="project" value="UniProtKB-KW"/>
</dbReference>
<dbReference type="GO" id="GO:0005886">
    <property type="term" value="C:plasma membrane"/>
    <property type="evidence" value="ECO:0007669"/>
    <property type="project" value="TreeGrafter"/>
</dbReference>
<dbReference type="InterPro" id="IPR013518">
    <property type="entry name" value="K_chnl_inward-rec_Kir_cyto"/>
</dbReference>
<dbReference type="Gene3D" id="2.60.40.1400">
    <property type="entry name" value="G protein-activated inward rectifier potassium channel 1"/>
    <property type="match status" value="1"/>
</dbReference>
<comment type="caution">
    <text evidence="8">The sequence shown here is derived from an EMBL/GenBank/DDBJ whole genome shotgun (WGS) entry which is preliminary data.</text>
</comment>
<organism evidence="8 9">
    <name type="scientific">Skeletonema marinoi</name>
    <dbReference type="NCBI Taxonomy" id="267567"/>
    <lineage>
        <taxon>Eukaryota</taxon>
        <taxon>Sar</taxon>
        <taxon>Stramenopiles</taxon>
        <taxon>Ochrophyta</taxon>
        <taxon>Bacillariophyta</taxon>
        <taxon>Coscinodiscophyceae</taxon>
        <taxon>Thalassiosirophycidae</taxon>
        <taxon>Thalassiosirales</taxon>
        <taxon>Skeletonemataceae</taxon>
        <taxon>Skeletonema</taxon>
        <taxon>Skeletonema marinoi-dohrnii complex</taxon>
    </lineage>
</organism>
<evidence type="ECO:0000256" key="1">
    <source>
        <dbReference type="ARBA" id="ARBA00022448"/>
    </source>
</evidence>
<keyword evidence="7" id="KW-0812">Transmembrane</keyword>
<keyword evidence="5 7" id="KW-0406">Ion transport</keyword>